<reference evidence="5 6" key="1">
    <citation type="submission" date="2016-04" db="EMBL/GenBank/DDBJ databases">
        <title>A degradative enzymes factory behind the ericoid mycorrhizal symbiosis.</title>
        <authorList>
            <consortium name="DOE Joint Genome Institute"/>
            <person name="Martino E."/>
            <person name="Morin E."/>
            <person name="Grelet G."/>
            <person name="Kuo A."/>
            <person name="Kohler A."/>
            <person name="Daghino S."/>
            <person name="Barry K."/>
            <person name="Choi C."/>
            <person name="Cichocki N."/>
            <person name="Clum A."/>
            <person name="Copeland A."/>
            <person name="Hainaut M."/>
            <person name="Haridas S."/>
            <person name="Labutti K."/>
            <person name="Lindquist E."/>
            <person name="Lipzen A."/>
            <person name="Khouja H.-R."/>
            <person name="Murat C."/>
            <person name="Ohm R."/>
            <person name="Olson A."/>
            <person name="Spatafora J."/>
            <person name="Veneault-Fourrey C."/>
            <person name="Henrissat B."/>
            <person name="Grigoriev I."/>
            <person name="Martin F."/>
            <person name="Perotto S."/>
        </authorList>
    </citation>
    <scope>NUCLEOTIDE SEQUENCE [LARGE SCALE GENOMIC DNA]</scope>
    <source>
        <strain evidence="5 6">E</strain>
    </source>
</reference>
<dbReference type="OrthoDB" id="5367487at2759"/>
<dbReference type="Proteomes" id="UP000235371">
    <property type="component" value="Unassembled WGS sequence"/>
</dbReference>
<dbReference type="RefSeq" id="XP_024726960.1">
    <property type="nucleotide sequence ID" value="XM_024888246.1"/>
</dbReference>
<accession>A0A2J6SGZ9</accession>
<evidence type="ECO:0000256" key="1">
    <source>
        <dbReference type="ARBA" id="ARBA00022723"/>
    </source>
</evidence>
<dbReference type="Pfam" id="PF04082">
    <property type="entry name" value="Fungal_trans"/>
    <property type="match status" value="1"/>
</dbReference>
<proteinExistence type="predicted"/>
<evidence type="ECO:0000259" key="4">
    <source>
        <dbReference type="PROSITE" id="PS50048"/>
    </source>
</evidence>
<dbReference type="SUPFAM" id="SSF57701">
    <property type="entry name" value="Zn2/Cys6 DNA-binding domain"/>
    <property type="match status" value="1"/>
</dbReference>
<dbReference type="PANTHER" id="PTHR47431">
    <property type="entry name" value="ZN(II)2CYS6 TRANSCRIPTION FACTOR (EUROFUNG)-RELATED"/>
    <property type="match status" value="1"/>
</dbReference>
<feature type="compositionally biased region" description="Low complexity" evidence="3">
    <location>
        <begin position="25"/>
        <end position="37"/>
    </location>
</feature>
<dbReference type="InterPro" id="IPR001138">
    <property type="entry name" value="Zn2Cys6_DnaBD"/>
</dbReference>
<dbReference type="AlphaFoldDB" id="A0A2J6SGZ9"/>
<feature type="region of interest" description="Disordered" evidence="3">
    <location>
        <begin position="1"/>
        <end position="37"/>
    </location>
</feature>
<feature type="compositionally biased region" description="Polar residues" evidence="3">
    <location>
        <begin position="1"/>
        <end position="14"/>
    </location>
</feature>
<dbReference type="EMBL" id="KZ613914">
    <property type="protein sequence ID" value="PMD50056.1"/>
    <property type="molecule type" value="Genomic_DNA"/>
</dbReference>
<dbReference type="CDD" id="cd12148">
    <property type="entry name" value="fungal_TF_MHR"/>
    <property type="match status" value="1"/>
</dbReference>
<gene>
    <name evidence="5" type="ORF">K444DRAFT_711448</name>
</gene>
<dbReference type="CDD" id="cd00067">
    <property type="entry name" value="GAL4"/>
    <property type="match status" value="1"/>
</dbReference>
<dbReference type="PROSITE" id="PS00463">
    <property type="entry name" value="ZN2_CY6_FUNGAL_1"/>
    <property type="match status" value="1"/>
</dbReference>
<name>A0A2J6SGZ9_9HELO</name>
<dbReference type="InterPro" id="IPR036864">
    <property type="entry name" value="Zn2-C6_fun-type_DNA-bd_sf"/>
</dbReference>
<evidence type="ECO:0000256" key="3">
    <source>
        <dbReference type="SAM" id="MobiDB-lite"/>
    </source>
</evidence>
<dbReference type="GO" id="GO:0003677">
    <property type="term" value="F:DNA binding"/>
    <property type="evidence" value="ECO:0007669"/>
    <property type="project" value="InterPro"/>
</dbReference>
<dbReference type="Gene3D" id="4.10.240.10">
    <property type="entry name" value="Zn(2)-C6 fungal-type DNA-binding domain"/>
    <property type="match status" value="1"/>
</dbReference>
<organism evidence="5 6">
    <name type="scientific">Hyaloscypha bicolor E</name>
    <dbReference type="NCBI Taxonomy" id="1095630"/>
    <lineage>
        <taxon>Eukaryota</taxon>
        <taxon>Fungi</taxon>
        <taxon>Dikarya</taxon>
        <taxon>Ascomycota</taxon>
        <taxon>Pezizomycotina</taxon>
        <taxon>Leotiomycetes</taxon>
        <taxon>Helotiales</taxon>
        <taxon>Hyaloscyphaceae</taxon>
        <taxon>Hyaloscypha</taxon>
        <taxon>Hyaloscypha bicolor</taxon>
    </lineage>
</organism>
<feature type="domain" description="Zn(2)-C6 fungal-type" evidence="4">
    <location>
        <begin position="39"/>
        <end position="66"/>
    </location>
</feature>
<evidence type="ECO:0000256" key="2">
    <source>
        <dbReference type="ARBA" id="ARBA00023242"/>
    </source>
</evidence>
<protein>
    <recommendedName>
        <fullName evidence="4">Zn(2)-C6 fungal-type domain-containing protein</fullName>
    </recommendedName>
</protein>
<dbReference type="InterPro" id="IPR007219">
    <property type="entry name" value="XnlR_reg_dom"/>
</dbReference>
<keyword evidence="1" id="KW-0479">Metal-binding</keyword>
<dbReference type="GeneID" id="36596322"/>
<dbReference type="InParanoid" id="A0A2J6SGZ9"/>
<sequence length="497" mass="55791">MESRDTNSNGSNKVLTRPCNPPAENTTTSTDTQNPTSTACISCREKHLKCDGLRKCTRCTAQGITCRCVEAFYQYFYDAHPFLPPRHHLLQVLKTNSMDHLQTAIYYVGSRYVSGASAASFAIEFESFLLGTKPAPKDESMVQAMLLFALGLDGNNEQTKAIEILIKAQNLAVELGMNRREFTMVNGRGSSVYEESLRRTWWELYVVSTMMTGFHGSEIFHQQDPLSNVPLPCEEKEFASGFIPPLHSIDQFDDGSFDSEEIAWSSYAYRIAAARNLDRVLQSKEILFPDDPALYKLEAHLTNWHLHLPDNKRNLFDQFGILDEMLFQAHMIANASTMLLYRHFSPLDGLTVRTIKSCTGESKVPVARASDNMHTIRTIQAASNISKLVSFPGPLVKHTHFFVCALTLSSITHLSLWATLPVMSPDQDLRQQIRMNAGALKAVAPFWPSAEIGLRQVTNVAQKIFANRKDAVGEVFWRDFIENDFMSGMIENPSNGS</sequence>
<dbReference type="GO" id="GO:0000981">
    <property type="term" value="F:DNA-binding transcription factor activity, RNA polymerase II-specific"/>
    <property type="evidence" value="ECO:0007669"/>
    <property type="project" value="InterPro"/>
</dbReference>
<keyword evidence="6" id="KW-1185">Reference proteome</keyword>
<dbReference type="GO" id="GO:0006351">
    <property type="term" value="P:DNA-templated transcription"/>
    <property type="evidence" value="ECO:0007669"/>
    <property type="project" value="InterPro"/>
</dbReference>
<dbReference type="Pfam" id="PF00172">
    <property type="entry name" value="Zn_clus"/>
    <property type="match status" value="1"/>
</dbReference>
<dbReference type="PANTHER" id="PTHR47431:SF1">
    <property type="entry name" value="ZN(II)2CYS6 TRANSCRIPTION FACTOR (EUROFUNG)"/>
    <property type="match status" value="1"/>
</dbReference>
<dbReference type="GO" id="GO:0008270">
    <property type="term" value="F:zinc ion binding"/>
    <property type="evidence" value="ECO:0007669"/>
    <property type="project" value="InterPro"/>
</dbReference>
<evidence type="ECO:0000313" key="6">
    <source>
        <dbReference type="Proteomes" id="UP000235371"/>
    </source>
</evidence>
<keyword evidence="2" id="KW-0539">Nucleus</keyword>
<evidence type="ECO:0000313" key="5">
    <source>
        <dbReference type="EMBL" id="PMD50056.1"/>
    </source>
</evidence>
<dbReference type="PROSITE" id="PS50048">
    <property type="entry name" value="ZN2_CY6_FUNGAL_2"/>
    <property type="match status" value="1"/>
</dbReference>